<evidence type="ECO:0000256" key="3">
    <source>
        <dbReference type="ARBA" id="ARBA00023125"/>
    </source>
</evidence>
<evidence type="ECO:0000313" key="6">
    <source>
        <dbReference type="EMBL" id="KAK3669252.1"/>
    </source>
</evidence>
<keyword evidence="3" id="KW-0238">DNA-binding</keyword>
<dbReference type="GO" id="GO:0003677">
    <property type="term" value="F:DNA binding"/>
    <property type="evidence" value="ECO:0007669"/>
    <property type="project" value="UniProtKB-KW"/>
</dbReference>
<sequence>MSTDLERPRERKRKHYYVVADDETDIAGGASKTRHASQLDPVAQSSTKPDRALESTKILVDNRDFVQQALNSQFQPSTSSLRWGPLETSPGLDVASGVTVQQSPSNATPNRPSTAMSAQGYLGRSKYLSAELETHDASPTDEEAVLPHSSLSEDDWRVLHLRKAFDLPPRSVLESLVSTYVAKCQIWMPLISHDVLTHLQTGNVAEVPILLIQAVLMAGS</sequence>
<dbReference type="Proteomes" id="UP001274830">
    <property type="component" value="Unassembled WGS sequence"/>
</dbReference>
<dbReference type="InterPro" id="IPR052073">
    <property type="entry name" value="Amide_Lactam_Regulators"/>
</dbReference>
<dbReference type="EMBL" id="JAUTXT010000094">
    <property type="protein sequence ID" value="KAK3669252.1"/>
    <property type="molecule type" value="Genomic_DNA"/>
</dbReference>
<evidence type="ECO:0000256" key="4">
    <source>
        <dbReference type="ARBA" id="ARBA00023163"/>
    </source>
</evidence>
<feature type="region of interest" description="Disordered" evidence="5">
    <location>
        <begin position="27"/>
        <end position="51"/>
    </location>
</feature>
<organism evidence="6 7">
    <name type="scientific">Recurvomyces mirabilis</name>
    <dbReference type="NCBI Taxonomy" id="574656"/>
    <lineage>
        <taxon>Eukaryota</taxon>
        <taxon>Fungi</taxon>
        <taxon>Dikarya</taxon>
        <taxon>Ascomycota</taxon>
        <taxon>Pezizomycotina</taxon>
        <taxon>Dothideomycetes</taxon>
        <taxon>Dothideomycetidae</taxon>
        <taxon>Mycosphaerellales</taxon>
        <taxon>Teratosphaeriaceae</taxon>
        <taxon>Recurvomyces</taxon>
    </lineage>
</organism>
<keyword evidence="2" id="KW-0805">Transcription regulation</keyword>
<evidence type="ECO:0000256" key="5">
    <source>
        <dbReference type="SAM" id="MobiDB-lite"/>
    </source>
</evidence>
<protein>
    <submittedName>
        <fullName evidence="6">Uncharacterized protein</fullName>
    </submittedName>
</protein>
<evidence type="ECO:0000256" key="2">
    <source>
        <dbReference type="ARBA" id="ARBA00023015"/>
    </source>
</evidence>
<keyword evidence="1" id="KW-0862">Zinc</keyword>
<gene>
    <name evidence="6" type="ORF">LTR78_010859</name>
</gene>
<dbReference type="PANTHER" id="PTHR47171:SF2">
    <property type="entry name" value="TRANSCRIPTION FACTOR, PUTATIVE-RELATED"/>
    <property type="match status" value="1"/>
</dbReference>
<evidence type="ECO:0000313" key="7">
    <source>
        <dbReference type="Proteomes" id="UP001274830"/>
    </source>
</evidence>
<accession>A0AAE0TPA5</accession>
<name>A0AAE0TPA5_9PEZI</name>
<comment type="caution">
    <text evidence="6">The sequence shown here is derived from an EMBL/GenBank/DDBJ whole genome shotgun (WGS) entry which is preliminary data.</text>
</comment>
<keyword evidence="4" id="KW-0804">Transcription</keyword>
<dbReference type="PANTHER" id="PTHR47171">
    <property type="entry name" value="FARA-RELATED"/>
    <property type="match status" value="1"/>
</dbReference>
<reference evidence="6" key="1">
    <citation type="submission" date="2023-07" db="EMBL/GenBank/DDBJ databases">
        <title>Black Yeasts Isolated from many extreme environments.</title>
        <authorList>
            <person name="Coleine C."/>
            <person name="Stajich J.E."/>
            <person name="Selbmann L."/>
        </authorList>
    </citation>
    <scope>NUCLEOTIDE SEQUENCE</scope>
    <source>
        <strain evidence="6">CCFEE 5485</strain>
    </source>
</reference>
<evidence type="ECO:0000256" key="1">
    <source>
        <dbReference type="ARBA" id="ARBA00022833"/>
    </source>
</evidence>
<dbReference type="AlphaFoldDB" id="A0AAE0TPA5"/>
<proteinExistence type="predicted"/>
<keyword evidence="7" id="KW-1185">Reference proteome</keyword>